<proteinExistence type="predicted"/>
<dbReference type="SUPFAM" id="SSF55781">
    <property type="entry name" value="GAF domain-like"/>
    <property type="match status" value="1"/>
</dbReference>
<keyword evidence="7" id="KW-0067">ATP-binding</keyword>
<dbReference type="Pfam" id="PF01590">
    <property type="entry name" value="GAF"/>
    <property type="match status" value="1"/>
</dbReference>
<keyword evidence="4" id="KW-0808">Transferase</keyword>
<evidence type="ECO:0000256" key="6">
    <source>
        <dbReference type="ARBA" id="ARBA00022777"/>
    </source>
</evidence>
<dbReference type="EMBL" id="CP117268">
    <property type="protein sequence ID" value="WFS25743.1"/>
    <property type="molecule type" value="Genomic_DNA"/>
</dbReference>
<dbReference type="Proteomes" id="UP000318939">
    <property type="component" value="Plasmid unnamed1"/>
</dbReference>
<dbReference type="Gene3D" id="3.30.450.40">
    <property type="match status" value="1"/>
</dbReference>
<keyword evidence="11" id="KW-1185">Reference proteome</keyword>
<dbReference type="SMART" id="SM00911">
    <property type="entry name" value="HWE_HK"/>
    <property type="match status" value="1"/>
</dbReference>
<keyword evidence="6 10" id="KW-0418">Kinase</keyword>
<sequence length="446" mass="48497">MAADRLCWQAVFGARGAGGHQDGGGLNPTPIFVALHRALVYQSHGDLSLSGQGNPSLKNLEVDFPEERRLAALYSYDVLDTEPEKDFDDIAKIASRLCGTPIAAVNLIGDRRQFFKAEVGLGVRSTPFDSSFCAKAILENDFLMVPDATKDKRFDCNPLVTGEPHLRFYAGAILKTEDELPIGTVCVLGYEPMVLDELQQDTLRLLARQVMAQLELRKALREKSEEAEVQRSLSEQMLAQTRAMAQAEEERKFLTAELSHRMKNTLSMVLAIAAQALKDVTERDAVDAFTGRLQALSRAHDVLLRENWSSAEIGDVMLSVLTLHADGTRRDLDGPKVTLGPKAGLSLSLLLHELATNAIKYGALSNGSGRVSVKWSVDDLDGVPTLSMVWTESGGPEISEPIRRGFGSRLIRMGIAGTGHAEKSYLPSGFTATFSAPMAAVQDIGS</sequence>
<organism evidence="10 11">
    <name type="scientific">Rhizobium rhododendri</name>
    <dbReference type="NCBI Taxonomy" id="2506430"/>
    <lineage>
        <taxon>Bacteria</taxon>
        <taxon>Pseudomonadati</taxon>
        <taxon>Pseudomonadota</taxon>
        <taxon>Alphaproteobacteria</taxon>
        <taxon>Hyphomicrobiales</taxon>
        <taxon>Rhizobiaceae</taxon>
        <taxon>Rhizobium/Agrobacterium group</taxon>
        <taxon>Rhizobium</taxon>
    </lineage>
</organism>
<protein>
    <recommendedName>
        <fullName evidence="2">histidine kinase</fullName>
        <ecNumber evidence="2">2.7.13.3</ecNumber>
    </recommendedName>
</protein>
<dbReference type="EC" id="2.7.13.3" evidence="2"/>
<evidence type="ECO:0000259" key="9">
    <source>
        <dbReference type="SMART" id="SM00911"/>
    </source>
</evidence>
<dbReference type="GO" id="GO:0016301">
    <property type="term" value="F:kinase activity"/>
    <property type="evidence" value="ECO:0007669"/>
    <property type="project" value="UniProtKB-KW"/>
</dbReference>
<evidence type="ECO:0000313" key="10">
    <source>
        <dbReference type="EMBL" id="WFS25743.1"/>
    </source>
</evidence>
<dbReference type="PANTHER" id="PTHR43102">
    <property type="entry name" value="SLR1143 PROTEIN"/>
    <property type="match status" value="1"/>
</dbReference>
<geneLocation type="plasmid" evidence="10 11">
    <name>unnamed1</name>
</geneLocation>
<keyword evidence="10" id="KW-0614">Plasmid</keyword>
<dbReference type="InterPro" id="IPR029016">
    <property type="entry name" value="GAF-like_dom_sf"/>
</dbReference>
<evidence type="ECO:0000256" key="5">
    <source>
        <dbReference type="ARBA" id="ARBA00022741"/>
    </source>
</evidence>
<evidence type="ECO:0000256" key="7">
    <source>
        <dbReference type="ARBA" id="ARBA00022840"/>
    </source>
</evidence>
<evidence type="ECO:0000256" key="2">
    <source>
        <dbReference type="ARBA" id="ARBA00012438"/>
    </source>
</evidence>
<evidence type="ECO:0000256" key="4">
    <source>
        <dbReference type="ARBA" id="ARBA00022679"/>
    </source>
</evidence>
<reference evidence="10 11" key="1">
    <citation type="journal article" date="2019" name="Phytopathology">
        <title>A Novel Group of Rhizobium tumorigenes-Like Agrobacteria Associated with Crown Gall Disease of Rhododendron and Blueberry.</title>
        <authorList>
            <person name="Kuzmanovic N."/>
            <person name="Behrens P."/>
            <person name="Idczak E."/>
            <person name="Wagner S."/>
            <person name="Gotz M."/>
            <person name="Sproer C."/>
            <person name="Bunk B."/>
            <person name="Overmann J."/>
            <person name="Smalla K."/>
        </authorList>
    </citation>
    <scope>NUCLEOTIDE SEQUENCE [LARGE SCALE GENOMIC DNA]</scope>
    <source>
        <strain evidence="11">rho-6.2</strain>
    </source>
</reference>
<dbReference type="PANTHER" id="PTHR43102:SF2">
    <property type="entry name" value="GAF DOMAIN-CONTAINING PROTEIN"/>
    <property type="match status" value="1"/>
</dbReference>
<keyword evidence="8" id="KW-0175">Coiled coil</keyword>
<feature type="coiled-coil region" evidence="8">
    <location>
        <begin position="230"/>
        <end position="264"/>
    </location>
</feature>
<reference evidence="10 11" key="2">
    <citation type="journal article" date="2023" name="MicrobiologyOpen">
        <title>Genomics of the tumorigenes clade of the family Rhizobiaceae and description of Rhizobium rhododendri sp. nov.</title>
        <authorList>
            <person name="Kuzmanovic N."/>
            <person name="diCenzo G.C."/>
            <person name="Bunk B."/>
            <person name="Sproeer C."/>
            <person name="Fruehling A."/>
            <person name="Neumann-Schaal M."/>
            <person name="Overmann J."/>
            <person name="Smalla K."/>
        </authorList>
    </citation>
    <scope>NUCLEOTIDE SEQUENCE [LARGE SCALE GENOMIC DNA]</scope>
    <source>
        <strain evidence="11">rho-6.2</strain>
        <plasmid evidence="10 11">unnamed1</plasmid>
    </source>
</reference>
<keyword evidence="5" id="KW-0547">Nucleotide-binding</keyword>
<evidence type="ECO:0000256" key="3">
    <source>
        <dbReference type="ARBA" id="ARBA00022553"/>
    </source>
</evidence>
<name>A0ABY8IRC8_9HYPH</name>
<dbReference type="Pfam" id="PF07536">
    <property type="entry name" value="HWE_HK"/>
    <property type="match status" value="1"/>
</dbReference>
<accession>A0ABY8IRC8</accession>
<dbReference type="InterPro" id="IPR003018">
    <property type="entry name" value="GAF"/>
</dbReference>
<gene>
    <name evidence="10" type="ORF">PR018_19455</name>
</gene>
<evidence type="ECO:0000256" key="1">
    <source>
        <dbReference type="ARBA" id="ARBA00000085"/>
    </source>
</evidence>
<evidence type="ECO:0000256" key="8">
    <source>
        <dbReference type="SAM" id="Coils"/>
    </source>
</evidence>
<comment type="catalytic activity">
    <reaction evidence="1">
        <text>ATP + protein L-histidine = ADP + protein N-phospho-L-histidine.</text>
        <dbReference type="EC" id="2.7.13.3"/>
    </reaction>
</comment>
<evidence type="ECO:0000313" key="11">
    <source>
        <dbReference type="Proteomes" id="UP000318939"/>
    </source>
</evidence>
<keyword evidence="3" id="KW-0597">Phosphoprotein</keyword>
<dbReference type="RefSeq" id="WP_224153342.1">
    <property type="nucleotide sequence ID" value="NZ_CP117268.1"/>
</dbReference>
<feature type="domain" description="Signal transduction histidine kinase HWE region" evidence="9">
    <location>
        <begin position="257"/>
        <end position="336"/>
    </location>
</feature>
<dbReference type="InterPro" id="IPR011102">
    <property type="entry name" value="Sig_transdc_His_kinase_HWE"/>
</dbReference>